<dbReference type="PANTHER" id="PTHR45527">
    <property type="entry name" value="NONRIBOSOMAL PEPTIDE SYNTHETASE"/>
    <property type="match status" value="1"/>
</dbReference>
<proteinExistence type="predicted"/>
<dbReference type="Gene3D" id="3.30.559.30">
    <property type="entry name" value="Nonribosomal peptide synthetase, condensation domain"/>
    <property type="match status" value="1"/>
</dbReference>
<dbReference type="Pfam" id="PF00668">
    <property type="entry name" value="Condensation"/>
    <property type="match status" value="1"/>
</dbReference>
<dbReference type="NCBIfam" id="TIGR01733">
    <property type="entry name" value="AA-adenyl-dom"/>
    <property type="match status" value="2"/>
</dbReference>
<dbReference type="InterPro" id="IPR000873">
    <property type="entry name" value="AMP-dep_synth/lig_dom"/>
</dbReference>
<evidence type="ECO:0000313" key="5">
    <source>
        <dbReference type="EMBL" id="RSM48732.1"/>
    </source>
</evidence>
<feature type="domain" description="Carrier" evidence="4">
    <location>
        <begin position="1494"/>
        <end position="1569"/>
    </location>
</feature>
<sequence>MSVQDEKPAVTIDSFDLGELTGPPVAVPVRVARIAARWPDRPALRRGDRVLTYGGLEELVAAVAARLAAAGAAPGDVVAVRGTDRFDQVTGLLAVWRAGGVHLALDPAAPAGRTERLIERAGVRLLLDGGEVKVLKPASVAAPVTGEQLAYLIHTSGTTGEPKAVAVAHGPLAAHVEAISARFGLRADDVVLHFARSTVDVAVEQITTALTTGACLVVPEAKLLSAEEFWQLLETERVTVANVAAGYFHDLVASIGAGRAVPPSLRTMISGSDRLSPAAAATWLERTGVRLFNAYGPTEAVITATVHEVRPGKGVTVGAPVGDRIAHLLDEHLRPVDEGELYLGGSSLAAGYLGDGGRTAERFVPDPFTGARMYRTGDRARRTADGELEFLGRADDQVKIRGFRVEPGEVENALAAHPAVAACAVVPHESANGTQLAAYVVAKAEPPGYPEIRDFLAKSLPEHLIPASVTPLEQLPLTAAGKVDRAALPEPARVETGYRAPRTPAEQLLAAIWADVLGVPRVGLDDNFFHLGGDSLTAVRVAGRVLEVFGPVSPYRIFDAPTLESFAAALHESAGEERPGPVRTPAAEAPLSRFQRGLWLLDAWQPGTSTYNVPWVFDFTGLLDGDLLKTALQQVVDRHETLRTTFEVTGTLPRQVIHPRLEVPFRITEAADPAGLIAADARTPFDLETGPLLRARLVRTSATTASLVLVFHHIVWDEGSLAVLDRELRECYTALLEGRAPRLPDLAVQYADYAKWLQDNGIAETQLAYWAEHLRGVADRPALAPDHPRPAEPAQICGYHRFAFDAGLAAAVREFARDADATPFMVLLAGLVLAVHRTGGADDLVFGTPVSVRERPELDALIGYFITLVPLRFRIEPEATLRDVLEHVRGVALDGYRHQDVPLEEITSRVLGERSGERNPLFQLVFEMHTADPSPLPFGEARLSRRLHVNELSRFDLSWSVEDDGTGFTGRIEYDTDLFEAATLAALGEAWRTAVTDLVTDPDGLLRAPVAAGPDLPVHELFERQVRRSPAAVALVSGDDELTYAELNARANRVARRLRAHGVTAGAVVAVSIERDTDLVVALLGALKAGAGYTLLDPELPEARRADAIAAVQARLVVDREFVAAAEGAEGDLGLPVTAEAVACVMFTSGSTGRPKGVAASHRALAATYLDQDYALFAPGEVWLQCSPVSWDAFGLEVYGPLLFGGTCVLHPGQRPDPETMTGLVARHGVTQLQLSASLFNFLVDEFPAIFAGLRVVFTGGERASVAHVARLRERYPHVRIVNGYGPVESMGFTTCHVVADADLSTPSIPIGVPVAHKDVRVLDDGFRPSAEGELYATGDGLALGYVGQPGLTAERFLPDPLGPPGSRMYRTGDVGGRTPAGTLTITGRADDQVKIRGFRVEPGEVAAALARHPSVKDCAVVAHAGGLAAYLVARDTPPGYQDVCDHLATLLPDYMIPASVTALGTLPLTPNGKLDRAALPSPESVVVVVPAEPAVTAAERLVAAVWAEVLGVDAVGMDDSFFRLGGNSLAAVRVALRLSTETGTRVAPRLVFAARTVRALAQRLEVRA</sequence>
<keyword evidence="3" id="KW-0597">Phosphoprotein</keyword>
<dbReference type="GO" id="GO:0003824">
    <property type="term" value="F:catalytic activity"/>
    <property type="evidence" value="ECO:0007669"/>
    <property type="project" value="InterPro"/>
</dbReference>
<reference evidence="5 6" key="1">
    <citation type="submission" date="2018-05" db="EMBL/GenBank/DDBJ databases">
        <title>Evolution of GPA BGCs.</title>
        <authorList>
            <person name="Waglechner N."/>
            <person name="Wright G.D."/>
        </authorList>
    </citation>
    <scope>NUCLEOTIDE SEQUENCE [LARGE SCALE GENOMIC DNA]</scope>
    <source>
        <strain evidence="5 6">DSM 5908</strain>
    </source>
</reference>
<feature type="domain" description="Carrier" evidence="4">
    <location>
        <begin position="500"/>
        <end position="574"/>
    </location>
</feature>
<dbReference type="SUPFAM" id="SSF56801">
    <property type="entry name" value="Acetyl-CoA synthetase-like"/>
    <property type="match status" value="2"/>
</dbReference>
<dbReference type="Gene3D" id="3.30.559.10">
    <property type="entry name" value="Chloramphenicol acetyltransferase-like domain"/>
    <property type="match status" value="1"/>
</dbReference>
<dbReference type="GO" id="GO:0031177">
    <property type="term" value="F:phosphopantetheine binding"/>
    <property type="evidence" value="ECO:0007669"/>
    <property type="project" value="InterPro"/>
</dbReference>
<dbReference type="InterPro" id="IPR001242">
    <property type="entry name" value="Condensation_dom"/>
</dbReference>
<protein>
    <submittedName>
        <fullName evidence="5">Non-ribosomal peptide synthetase</fullName>
    </submittedName>
</protein>
<dbReference type="GO" id="GO:0005737">
    <property type="term" value="C:cytoplasm"/>
    <property type="evidence" value="ECO:0007669"/>
    <property type="project" value="TreeGrafter"/>
</dbReference>
<dbReference type="InterPro" id="IPR025110">
    <property type="entry name" value="AMP-bd_C"/>
</dbReference>
<dbReference type="Gene3D" id="3.30.300.30">
    <property type="match status" value="2"/>
</dbReference>
<comment type="caution">
    <text evidence="5">The sequence shown here is derived from an EMBL/GenBank/DDBJ whole genome shotgun (WGS) entry which is preliminary data.</text>
</comment>
<dbReference type="InterPro" id="IPR020806">
    <property type="entry name" value="PKS_PP-bd"/>
</dbReference>
<evidence type="ECO:0000256" key="2">
    <source>
        <dbReference type="ARBA" id="ARBA00022450"/>
    </source>
</evidence>
<evidence type="ECO:0000259" key="4">
    <source>
        <dbReference type="PROSITE" id="PS50075"/>
    </source>
</evidence>
<dbReference type="CDD" id="cd19531">
    <property type="entry name" value="LCL_NRPS-like"/>
    <property type="match status" value="1"/>
</dbReference>
<dbReference type="PROSITE" id="PS50075">
    <property type="entry name" value="CARRIER"/>
    <property type="match status" value="2"/>
</dbReference>
<dbReference type="InterPro" id="IPR042099">
    <property type="entry name" value="ANL_N_sf"/>
</dbReference>
<dbReference type="SUPFAM" id="SSF52777">
    <property type="entry name" value="CoA-dependent acyltransferases"/>
    <property type="match status" value="2"/>
</dbReference>
<dbReference type="Pfam" id="PF00501">
    <property type="entry name" value="AMP-binding"/>
    <property type="match status" value="2"/>
</dbReference>
<dbReference type="Gene3D" id="3.40.50.1820">
    <property type="entry name" value="alpha/beta hydrolase"/>
    <property type="match status" value="2"/>
</dbReference>
<name>A0A428X062_AMYBA</name>
<dbReference type="InterPro" id="IPR045851">
    <property type="entry name" value="AMP-bd_C_sf"/>
</dbReference>
<dbReference type="EMBL" id="QHHU01000006">
    <property type="protein sequence ID" value="RSM48732.1"/>
    <property type="molecule type" value="Genomic_DNA"/>
</dbReference>
<dbReference type="PROSITE" id="PS00012">
    <property type="entry name" value="PHOSPHOPANTETHEINE"/>
    <property type="match status" value="1"/>
</dbReference>
<dbReference type="InterPro" id="IPR009081">
    <property type="entry name" value="PP-bd_ACP"/>
</dbReference>
<dbReference type="CDD" id="cd05930">
    <property type="entry name" value="A_NRPS"/>
    <property type="match status" value="1"/>
</dbReference>
<dbReference type="PROSITE" id="PS00455">
    <property type="entry name" value="AMP_BINDING"/>
    <property type="match status" value="2"/>
</dbReference>
<dbReference type="RefSeq" id="WP_020647142.1">
    <property type="nucleotide sequence ID" value="NZ_QHHU01000006.1"/>
</dbReference>
<keyword evidence="6" id="KW-1185">Reference proteome</keyword>
<dbReference type="PANTHER" id="PTHR45527:SF1">
    <property type="entry name" value="FATTY ACID SYNTHASE"/>
    <property type="match status" value="1"/>
</dbReference>
<dbReference type="Proteomes" id="UP000286716">
    <property type="component" value="Unassembled WGS sequence"/>
</dbReference>
<dbReference type="InterPro" id="IPR010071">
    <property type="entry name" value="AA_adenyl_dom"/>
</dbReference>
<dbReference type="FunFam" id="1.10.1200.10:FF:000005">
    <property type="entry name" value="Nonribosomal peptide synthetase 1"/>
    <property type="match status" value="1"/>
</dbReference>
<organism evidence="5 6">
    <name type="scientific">Amycolatopsis balhimycina DSM 5908</name>
    <dbReference type="NCBI Taxonomy" id="1081091"/>
    <lineage>
        <taxon>Bacteria</taxon>
        <taxon>Bacillati</taxon>
        <taxon>Actinomycetota</taxon>
        <taxon>Actinomycetes</taxon>
        <taxon>Pseudonocardiales</taxon>
        <taxon>Pseudonocardiaceae</taxon>
        <taxon>Amycolatopsis</taxon>
    </lineage>
</organism>
<dbReference type="SMART" id="SM00823">
    <property type="entry name" value="PKS_PP"/>
    <property type="match status" value="2"/>
</dbReference>
<dbReference type="SUPFAM" id="SSF47336">
    <property type="entry name" value="ACP-like"/>
    <property type="match status" value="2"/>
</dbReference>
<dbReference type="GO" id="GO:0044550">
    <property type="term" value="P:secondary metabolite biosynthetic process"/>
    <property type="evidence" value="ECO:0007669"/>
    <property type="project" value="TreeGrafter"/>
</dbReference>
<evidence type="ECO:0000256" key="3">
    <source>
        <dbReference type="ARBA" id="ARBA00022553"/>
    </source>
</evidence>
<accession>A0A428X062</accession>
<dbReference type="GO" id="GO:0043041">
    <property type="term" value="P:amino acid activation for nonribosomal peptide biosynthetic process"/>
    <property type="evidence" value="ECO:0007669"/>
    <property type="project" value="TreeGrafter"/>
</dbReference>
<dbReference type="InterPro" id="IPR023213">
    <property type="entry name" value="CAT-like_dom_sf"/>
</dbReference>
<gene>
    <name evidence="5" type="ORF">DMA12_06330</name>
</gene>
<dbReference type="InterPro" id="IPR020845">
    <property type="entry name" value="AMP-binding_CS"/>
</dbReference>
<keyword evidence="2" id="KW-0596">Phosphopantetheine</keyword>
<dbReference type="Pfam" id="PF00550">
    <property type="entry name" value="PP-binding"/>
    <property type="match status" value="2"/>
</dbReference>
<dbReference type="CDD" id="cd12117">
    <property type="entry name" value="A_NRPS_Srf_like"/>
    <property type="match status" value="1"/>
</dbReference>
<dbReference type="InterPro" id="IPR036736">
    <property type="entry name" value="ACP-like_sf"/>
</dbReference>
<dbReference type="Gene3D" id="3.40.50.12780">
    <property type="entry name" value="N-terminal domain of ligase-like"/>
    <property type="match status" value="2"/>
</dbReference>
<dbReference type="InterPro" id="IPR029058">
    <property type="entry name" value="AB_hydrolase_fold"/>
</dbReference>
<dbReference type="Pfam" id="PF13193">
    <property type="entry name" value="AMP-binding_C"/>
    <property type="match status" value="2"/>
</dbReference>
<evidence type="ECO:0000313" key="6">
    <source>
        <dbReference type="Proteomes" id="UP000286716"/>
    </source>
</evidence>
<evidence type="ECO:0000256" key="1">
    <source>
        <dbReference type="ARBA" id="ARBA00001957"/>
    </source>
</evidence>
<comment type="cofactor">
    <cofactor evidence="1">
        <name>pantetheine 4'-phosphate</name>
        <dbReference type="ChEBI" id="CHEBI:47942"/>
    </cofactor>
</comment>
<dbReference type="InterPro" id="IPR006162">
    <property type="entry name" value="Ppantetheine_attach_site"/>
</dbReference>
<dbReference type="OrthoDB" id="2378856at2"/>
<dbReference type="GO" id="GO:0008610">
    <property type="term" value="P:lipid biosynthetic process"/>
    <property type="evidence" value="ECO:0007669"/>
    <property type="project" value="UniProtKB-ARBA"/>
</dbReference>